<evidence type="ECO:0000256" key="5">
    <source>
        <dbReference type="ARBA" id="ARBA00023014"/>
    </source>
</evidence>
<dbReference type="CDD" id="cd03479">
    <property type="entry name" value="Rieske_RO_Alpha_PhDO_like"/>
    <property type="match status" value="1"/>
</dbReference>
<keyword evidence="8" id="KW-1185">Reference proteome</keyword>
<dbReference type="RefSeq" id="WP_169399757.1">
    <property type="nucleotide sequence ID" value="NZ_JAAXKY010000167.1"/>
</dbReference>
<evidence type="ECO:0000256" key="3">
    <source>
        <dbReference type="ARBA" id="ARBA00023002"/>
    </source>
</evidence>
<dbReference type="EMBL" id="JAAXKY010000167">
    <property type="protein sequence ID" value="NMH81731.1"/>
    <property type="molecule type" value="Genomic_DNA"/>
</dbReference>
<keyword evidence="3" id="KW-0560">Oxidoreductase</keyword>
<dbReference type="InterPro" id="IPR015881">
    <property type="entry name" value="ARHD_Rieske_2Fe_2S"/>
</dbReference>
<dbReference type="InterPro" id="IPR036922">
    <property type="entry name" value="Rieske_2Fe-2S_sf"/>
</dbReference>
<protein>
    <submittedName>
        <fullName evidence="7">Rieske 2Fe-2S domain-containing protein</fullName>
    </submittedName>
</protein>
<evidence type="ECO:0000313" key="8">
    <source>
        <dbReference type="Proteomes" id="UP001296706"/>
    </source>
</evidence>
<sequence length="447" mass="50012">MLSAQDNELLTRVGPGTPMGELLRRYWTPALLVSELPAPDSDPVRVRLLGEDLVAFRDTNGRVGLIQENCPHRGASLYFGRNEECGLRCPYHGWKFDADGACVDMPSEPPNSVFKDKVKATAYPTHESGGIVWTYMGPADKITPFRDFGTESLEPDQVAATKLNTPCNWVQAMEGNLDTSHISWLHQWNGVDDIPDDGSDKPGYPSNAMSWKFWKHDRAPRLEIEDTWYGFKYVGIRDTPNGHKHVRMSAFVFPYNTVIASVPFSTQHGLFVPIDDHNTWRYSFSTRVNPGLQEVGGTNLFALSPFEFGPAEVGRNGIIPRRYTAENDYGIDREEQRNVTYSGVREFISQDFMVTESMGPIYDRTQEKLGTSDKAIIRMRRLLLAAARSVADGGEPPAVAQDLDYKSIRSAEKILEPDEDWRVLGTADDPMVQKYDAGNARVPVAGS</sequence>
<accession>A0ABX1RRC4</accession>
<dbReference type="Gene3D" id="3.90.380.10">
    <property type="entry name" value="Naphthalene 1,2-dioxygenase Alpha Subunit, Chain A, domain 1"/>
    <property type="match status" value="1"/>
</dbReference>
<dbReference type="InterPro" id="IPR045623">
    <property type="entry name" value="LigXa_C"/>
</dbReference>
<dbReference type="InterPro" id="IPR050584">
    <property type="entry name" value="Cholesterol_7-desaturase"/>
</dbReference>
<dbReference type="Pfam" id="PF19301">
    <property type="entry name" value="LigXa_C"/>
    <property type="match status" value="1"/>
</dbReference>
<evidence type="ECO:0000256" key="1">
    <source>
        <dbReference type="ARBA" id="ARBA00022714"/>
    </source>
</evidence>
<dbReference type="InterPro" id="IPR017941">
    <property type="entry name" value="Rieske_2Fe-2S"/>
</dbReference>
<comment type="caution">
    <text evidence="7">The sequence shown here is derived from an EMBL/GenBank/DDBJ whole genome shotgun (WGS) entry which is preliminary data.</text>
</comment>
<organism evidence="7 8">
    <name type="scientific">Pseudonocardia xinjiangensis</name>
    <dbReference type="NCBI Taxonomy" id="75289"/>
    <lineage>
        <taxon>Bacteria</taxon>
        <taxon>Bacillati</taxon>
        <taxon>Actinomycetota</taxon>
        <taxon>Actinomycetes</taxon>
        <taxon>Pseudonocardiales</taxon>
        <taxon>Pseudonocardiaceae</taxon>
        <taxon>Pseudonocardia</taxon>
    </lineage>
</organism>
<dbReference type="Pfam" id="PF00355">
    <property type="entry name" value="Rieske"/>
    <property type="match status" value="1"/>
</dbReference>
<keyword evidence="1" id="KW-0001">2Fe-2S</keyword>
<evidence type="ECO:0000313" key="7">
    <source>
        <dbReference type="EMBL" id="NMH81731.1"/>
    </source>
</evidence>
<keyword evidence="5" id="KW-0411">Iron-sulfur</keyword>
<feature type="domain" description="Rieske" evidence="6">
    <location>
        <begin position="27"/>
        <end position="134"/>
    </location>
</feature>
<reference evidence="7 8" key="1">
    <citation type="submission" date="2020-04" db="EMBL/GenBank/DDBJ databases">
        <authorList>
            <person name="Klaysubun C."/>
            <person name="Duangmal K."/>
            <person name="Lipun K."/>
        </authorList>
    </citation>
    <scope>NUCLEOTIDE SEQUENCE [LARGE SCALE GENOMIC DNA]</scope>
    <source>
        <strain evidence="7 8">JCM 11839</strain>
    </source>
</reference>
<gene>
    <name evidence="7" type="ORF">HF577_32160</name>
</gene>
<evidence type="ECO:0000256" key="2">
    <source>
        <dbReference type="ARBA" id="ARBA00022723"/>
    </source>
</evidence>
<dbReference type="Gene3D" id="2.102.10.10">
    <property type="entry name" value="Rieske [2Fe-2S] iron-sulphur domain"/>
    <property type="match status" value="1"/>
</dbReference>
<evidence type="ECO:0000259" key="6">
    <source>
        <dbReference type="PROSITE" id="PS51296"/>
    </source>
</evidence>
<dbReference type="PANTHER" id="PTHR21266:SF59">
    <property type="entry name" value="BLR4922 PROTEIN"/>
    <property type="match status" value="1"/>
</dbReference>
<evidence type="ECO:0000256" key="4">
    <source>
        <dbReference type="ARBA" id="ARBA00023004"/>
    </source>
</evidence>
<dbReference type="PROSITE" id="PS51296">
    <property type="entry name" value="RIESKE"/>
    <property type="match status" value="1"/>
</dbReference>
<name>A0ABX1RRC4_9PSEU</name>
<proteinExistence type="predicted"/>
<keyword evidence="4" id="KW-0408">Iron</keyword>
<dbReference type="SUPFAM" id="SSF50022">
    <property type="entry name" value="ISP domain"/>
    <property type="match status" value="1"/>
</dbReference>
<dbReference type="Proteomes" id="UP001296706">
    <property type="component" value="Unassembled WGS sequence"/>
</dbReference>
<dbReference type="PROSITE" id="PS00570">
    <property type="entry name" value="RING_HYDROXYL_ALPHA"/>
    <property type="match status" value="1"/>
</dbReference>
<dbReference type="PANTHER" id="PTHR21266">
    <property type="entry name" value="IRON-SULFUR DOMAIN CONTAINING PROTEIN"/>
    <property type="match status" value="1"/>
</dbReference>
<keyword evidence="2" id="KW-0479">Metal-binding</keyword>
<dbReference type="SUPFAM" id="SSF55961">
    <property type="entry name" value="Bet v1-like"/>
    <property type="match status" value="1"/>
</dbReference>